<evidence type="ECO:0000313" key="1">
    <source>
        <dbReference type="EMBL" id="KXT10345.1"/>
    </source>
</evidence>
<name>A0A139I6W1_9PEZI</name>
<accession>A0A139I6W1</accession>
<protein>
    <submittedName>
        <fullName evidence="1">Uncharacterized protein</fullName>
    </submittedName>
</protein>
<dbReference type="STRING" id="113226.A0A139I6W1"/>
<proteinExistence type="predicted"/>
<sequence>MWPSTTLPSPSRLYTIHKIYQASSASNQTLADIYAVVNNAFLDTAIPAQKDVPRMVLGMVELLTFFPNHNQWFQFMKRALRNKWSTEEMARMQLHARGQLTQDNFKTREAAMRHQVGVGGKAFYHNGAWTRTNWFASSHPDSIEFVSSPPDSGNNLDLYDISQDTPAWGPNSGNLSTALPTLYEVVDGVVNWPQGQDRGQLTQALGWAVQQGEQYLRSHDISNIPNIIATQQFRHPTNAGTLAWDARARTRMNQSVRKPAT</sequence>
<keyword evidence="2" id="KW-1185">Reference proteome</keyword>
<reference evidence="1 2" key="1">
    <citation type="submission" date="2015-07" db="EMBL/GenBank/DDBJ databases">
        <title>Comparative genomics of the Sigatoka disease complex on banana suggests a link between parallel evolutionary changes in Pseudocercospora fijiensis and Pseudocercospora eumusae and increased virulence on the banana host.</title>
        <authorList>
            <person name="Chang T.-C."/>
            <person name="Salvucci A."/>
            <person name="Crous P.W."/>
            <person name="Stergiopoulos I."/>
        </authorList>
    </citation>
    <scope>NUCLEOTIDE SEQUENCE [LARGE SCALE GENOMIC DNA]</scope>
    <source>
        <strain evidence="1 2">CBS 116634</strain>
    </source>
</reference>
<dbReference type="AlphaFoldDB" id="A0A139I6W1"/>
<organism evidence="1 2">
    <name type="scientific">Pseudocercospora musae</name>
    <dbReference type="NCBI Taxonomy" id="113226"/>
    <lineage>
        <taxon>Eukaryota</taxon>
        <taxon>Fungi</taxon>
        <taxon>Dikarya</taxon>
        <taxon>Ascomycota</taxon>
        <taxon>Pezizomycotina</taxon>
        <taxon>Dothideomycetes</taxon>
        <taxon>Dothideomycetidae</taxon>
        <taxon>Mycosphaerellales</taxon>
        <taxon>Mycosphaerellaceae</taxon>
        <taxon>Pseudocercospora</taxon>
    </lineage>
</organism>
<dbReference type="EMBL" id="LFZO01000266">
    <property type="protein sequence ID" value="KXT10345.1"/>
    <property type="molecule type" value="Genomic_DNA"/>
</dbReference>
<dbReference type="OrthoDB" id="3796227at2759"/>
<gene>
    <name evidence="1" type="ORF">AC579_4958</name>
</gene>
<comment type="caution">
    <text evidence="1">The sequence shown here is derived from an EMBL/GenBank/DDBJ whole genome shotgun (WGS) entry which is preliminary data.</text>
</comment>
<evidence type="ECO:0000313" key="2">
    <source>
        <dbReference type="Proteomes" id="UP000073492"/>
    </source>
</evidence>
<dbReference type="Proteomes" id="UP000073492">
    <property type="component" value="Unassembled WGS sequence"/>
</dbReference>